<dbReference type="RefSeq" id="WP_053772688.1">
    <property type="nucleotide sequence ID" value="NZ_LIST01000006.1"/>
</dbReference>
<reference evidence="2 3" key="1">
    <citation type="submission" date="2015-08" db="EMBL/GenBank/DDBJ databases">
        <title>Genomes of Isolates from Cabo Rojo, PR.</title>
        <authorList>
            <person name="Sanchez-Nieves R.L."/>
            <person name="Montalvo-Rodriguez R."/>
        </authorList>
    </citation>
    <scope>NUCLEOTIDE SEQUENCE [LARGE SCALE GENOMIC DNA]</scope>
    <source>
        <strain evidence="2 3">5</strain>
    </source>
</reference>
<dbReference type="AlphaFoldDB" id="A0A0M9AQW5"/>
<protein>
    <submittedName>
        <fullName evidence="2">Aminopeptidase</fullName>
    </submittedName>
</protein>
<dbReference type="PANTHER" id="PTHR34448:SF1">
    <property type="entry name" value="BLL6088 PROTEIN"/>
    <property type="match status" value="1"/>
</dbReference>
<name>A0A0M9AQW5_9EURY</name>
<proteinExistence type="predicted"/>
<evidence type="ECO:0000313" key="3">
    <source>
        <dbReference type="Proteomes" id="UP000037747"/>
    </source>
</evidence>
<gene>
    <name evidence="2" type="ORF">AMR74_14095</name>
</gene>
<keyword evidence="3" id="KW-1185">Reference proteome</keyword>
<keyword evidence="2" id="KW-0645">Protease</keyword>
<dbReference type="SUPFAM" id="SSF144052">
    <property type="entry name" value="Thermophilic metalloprotease-like"/>
    <property type="match status" value="1"/>
</dbReference>
<dbReference type="InterPro" id="IPR058739">
    <property type="entry name" value="NicX"/>
</dbReference>
<sequence length="316" mass="32282">MAADLSDAAATAVEQCLNVASDESVVVVTDDEREPIGEALYAAASAVTDDATVLRYPPADQHGTEPPAPVAAAMREADVFLAPTTKSLSHTRARGAACEAGARGATLPGITEDVFTTGLDADYAAIDAACDDVLDRVADADEVRVTAPAGTDITFGIGGREWLADTGMVREPGDFSNLPAGEVFVAPETATGTFVVDGTMMPHGLLDEGQTLAFEVEDGFVTDIDDDAIRADVESAAEDIGDAAYNLAELGIGTNGGVEALVGSVLLDEKAGGTVHIAIGDNAGIGGEIDAPLHLDGIIRDPTVYADGEPIDLPST</sequence>
<keyword evidence="2" id="KW-0378">Hydrolase</keyword>
<comment type="caution">
    <text evidence="2">The sequence shown here is derived from an EMBL/GenBank/DDBJ whole genome shotgun (WGS) entry which is preliminary data.</text>
</comment>
<dbReference type="PATRIC" id="fig|1705389.3.peg.1985"/>
<dbReference type="PANTHER" id="PTHR34448">
    <property type="entry name" value="AMINOPEPTIDASE"/>
    <property type="match status" value="1"/>
</dbReference>
<dbReference type="Pfam" id="PF26233">
    <property type="entry name" value="NicX"/>
    <property type="match status" value="1"/>
</dbReference>
<dbReference type="GO" id="GO:0046872">
    <property type="term" value="F:metal ion binding"/>
    <property type="evidence" value="ECO:0007669"/>
    <property type="project" value="UniProtKB-KW"/>
</dbReference>
<dbReference type="STRING" id="1765655.AMR74_14095"/>
<dbReference type="GO" id="GO:0006508">
    <property type="term" value="P:proteolysis"/>
    <property type="evidence" value="ECO:0007669"/>
    <property type="project" value="InterPro"/>
</dbReference>
<organism evidence="2 3">
    <name type="scientific">Halorubrum tropicale</name>
    <dbReference type="NCBI Taxonomy" id="1765655"/>
    <lineage>
        <taxon>Archaea</taxon>
        <taxon>Methanobacteriati</taxon>
        <taxon>Methanobacteriota</taxon>
        <taxon>Stenosarchaea group</taxon>
        <taxon>Halobacteria</taxon>
        <taxon>Halobacteriales</taxon>
        <taxon>Haloferacaceae</taxon>
        <taxon>Halorubrum</taxon>
    </lineage>
</organism>
<keyword evidence="1" id="KW-0479">Metal-binding</keyword>
<dbReference type="GO" id="GO:0004177">
    <property type="term" value="F:aminopeptidase activity"/>
    <property type="evidence" value="ECO:0007669"/>
    <property type="project" value="UniProtKB-KW"/>
</dbReference>
<dbReference type="InterPro" id="IPR052170">
    <property type="entry name" value="M29_Exopeptidase"/>
</dbReference>
<dbReference type="OrthoDB" id="371826at2157"/>
<dbReference type="EMBL" id="LIST01000006">
    <property type="protein sequence ID" value="KOX95631.1"/>
    <property type="molecule type" value="Genomic_DNA"/>
</dbReference>
<keyword evidence="2" id="KW-0031">Aminopeptidase</keyword>
<evidence type="ECO:0000313" key="2">
    <source>
        <dbReference type="EMBL" id="KOX95631.1"/>
    </source>
</evidence>
<evidence type="ECO:0000256" key="1">
    <source>
        <dbReference type="ARBA" id="ARBA00022723"/>
    </source>
</evidence>
<dbReference type="Proteomes" id="UP000037747">
    <property type="component" value="Unassembled WGS sequence"/>
</dbReference>
<accession>A0A0M9AQW5</accession>